<feature type="region of interest" description="Disordered" evidence="1">
    <location>
        <begin position="264"/>
        <end position="441"/>
    </location>
</feature>
<feature type="compositionally biased region" description="Polar residues" evidence="1">
    <location>
        <begin position="180"/>
        <end position="196"/>
    </location>
</feature>
<feature type="domain" description="ParB-like N-terminal" evidence="2">
    <location>
        <begin position="12"/>
        <end position="100"/>
    </location>
</feature>
<feature type="region of interest" description="Disordered" evidence="1">
    <location>
        <begin position="180"/>
        <end position="243"/>
    </location>
</feature>
<dbReference type="InterPro" id="IPR003115">
    <property type="entry name" value="ParB_N"/>
</dbReference>
<reference evidence="4" key="1">
    <citation type="journal article" date="2019" name="Int. J. Syst. Evol. Microbiol.">
        <title>The Global Catalogue of Microorganisms (GCM) 10K type strain sequencing project: providing services to taxonomists for standard genome sequencing and annotation.</title>
        <authorList>
            <consortium name="The Broad Institute Genomics Platform"/>
            <consortium name="The Broad Institute Genome Sequencing Center for Infectious Disease"/>
            <person name="Wu L."/>
            <person name="Ma J."/>
        </authorList>
    </citation>
    <scope>NUCLEOTIDE SEQUENCE [LARGE SCALE GENOMIC DNA]</scope>
    <source>
        <strain evidence="4">KCTC 52165</strain>
    </source>
</reference>
<evidence type="ECO:0000313" key="3">
    <source>
        <dbReference type="EMBL" id="MFC3208105.1"/>
    </source>
</evidence>
<gene>
    <name evidence="3" type="ORF">ACFOHJ_17925</name>
</gene>
<dbReference type="InterPro" id="IPR036086">
    <property type="entry name" value="ParB/Sulfiredoxin_sf"/>
</dbReference>
<comment type="caution">
    <text evidence="3">The sequence shown here is derived from an EMBL/GenBank/DDBJ whole genome shotgun (WGS) entry which is preliminary data.</text>
</comment>
<protein>
    <submittedName>
        <fullName evidence="3">ParB/RepB/Spo0J family partition protein</fullName>
    </submittedName>
</protein>
<name>A0ABV7KFH3_9HYPH</name>
<dbReference type="EMBL" id="JBHRTK010000016">
    <property type="protein sequence ID" value="MFC3208105.1"/>
    <property type="molecule type" value="Genomic_DNA"/>
</dbReference>
<organism evidence="3 4">
    <name type="scientific">Aquamicrobium soli</name>
    <dbReference type="NCBI Taxonomy" id="1811518"/>
    <lineage>
        <taxon>Bacteria</taxon>
        <taxon>Pseudomonadati</taxon>
        <taxon>Pseudomonadota</taxon>
        <taxon>Alphaproteobacteria</taxon>
        <taxon>Hyphomicrobiales</taxon>
        <taxon>Phyllobacteriaceae</taxon>
        <taxon>Aquamicrobium</taxon>
    </lineage>
</organism>
<dbReference type="Pfam" id="PF02195">
    <property type="entry name" value="ParB_N"/>
    <property type="match status" value="1"/>
</dbReference>
<proteinExistence type="predicted"/>
<feature type="compositionally biased region" description="Basic and acidic residues" evidence="1">
    <location>
        <begin position="333"/>
        <end position="346"/>
    </location>
</feature>
<keyword evidence="4" id="KW-1185">Reference proteome</keyword>
<dbReference type="Gene3D" id="3.90.1530.10">
    <property type="entry name" value="Conserved hypothetical protein from pyrococcus furiosus pfu- 392566-001, ParB domain"/>
    <property type="match status" value="1"/>
</dbReference>
<dbReference type="SUPFAM" id="SSF110849">
    <property type="entry name" value="ParB/Sulfiredoxin"/>
    <property type="match status" value="1"/>
</dbReference>
<accession>A0ABV7KFH3</accession>
<dbReference type="RefSeq" id="WP_378222935.1">
    <property type="nucleotide sequence ID" value="NZ_JBHRTK010000016.1"/>
</dbReference>
<dbReference type="CDD" id="cd16387">
    <property type="entry name" value="ParB_N_Srx"/>
    <property type="match status" value="1"/>
</dbReference>
<evidence type="ECO:0000313" key="4">
    <source>
        <dbReference type="Proteomes" id="UP001595583"/>
    </source>
</evidence>
<dbReference type="Proteomes" id="UP001595583">
    <property type="component" value="Unassembled WGS sequence"/>
</dbReference>
<dbReference type="SMART" id="SM00470">
    <property type="entry name" value="ParB"/>
    <property type="match status" value="1"/>
</dbReference>
<sequence>MIRIAPAEDHGLSLDVIQIDGGTQSRANVNDQVVNDYAEAIKAGATFPPIVVFYDGRKHWLADGFHRFHAYQMAGKSKVAADVRQGTRRDAILYSVGANDTHGLRRTRDDKRRAVLTLLNDAEWSKWSDREIARQCAVSPDTVGRVRKEVGPVTVRSDSEDRSYTTKHGTTATMKTAGINASRTQSQAKVSEDNGSITGGAGAVTGEASRLASGRTDAGGAASVDLPTNSDAVGDTDAIQSPFDRASDEGRALFLARNNLQEQPKVEAHDAEACNTHSNAVDPASTVTDGRANMEPDDVDRSAERASSAVEVGAPISPEGAHEKPASGLSAAHADDAKSDSDRNPVDEALVTAGETAQNSQSDDDAFSEVKGTARPENAAGVEPTSSDNPSAAHPVEAVADNPQVPRPSASAKEFPDPQYSGVATADPAHQVPKLSGAKSDVPHVVGQGCTEQVESFGYSGQEDASATQARNEPGSVSGATVTNFAAMSKADQIRLLRPHCQHPNDLEKCGGSGRNHCHACKKAMAESEAA</sequence>
<evidence type="ECO:0000256" key="1">
    <source>
        <dbReference type="SAM" id="MobiDB-lite"/>
    </source>
</evidence>
<evidence type="ECO:0000259" key="2">
    <source>
        <dbReference type="SMART" id="SM00470"/>
    </source>
</evidence>